<evidence type="ECO:0000313" key="2">
    <source>
        <dbReference type="Proteomes" id="UP000059680"/>
    </source>
</evidence>
<feature type="non-terminal residue" evidence="1">
    <location>
        <position position="1"/>
    </location>
</feature>
<sequence>GSYLLHGVEVLRNQNHIHDILGRGPRHVLGEGKNTVSQPIHYSLTLPCDTQTSQVLGFCISFSSLDLKNLLCFSFLIGCHPQPSSCIIK</sequence>
<keyword evidence="2" id="KW-1185">Reference proteome</keyword>
<accession>A0A0P0XFH8</accession>
<dbReference type="EMBL" id="AP014964">
    <property type="protein sequence ID" value="BAT05323.1"/>
    <property type="molecule type" value="Genomic_DNA"/>
</dbReference>
<reference evidence="2" key="1">
    <citation type="journal article" date="2005" name="Nature">
        <title>The map-based sequence of the rice genome.</title>
        <authorList>
            <consortium name="International rice genome sequencing project (IRGSP)"/>
            <person name="Matsumoto T."/>
            <person name="Wu J."/>
            <person name="Kanamori H."/>
            <person name="Katayose Y."/>
            <person name="Fujisawa M."/>
            <person name="Namiki N."/>
            <person name="Mizuno H."/>
            <person name="Yamamoto K."/>
            <person name="Antonio B.A."/>
            <person name="Baba T."/>
            <person name="Sakata K."/>
            <person name="Nagamura Y."/>
            <person name="Aoki H."/>
            <person name="Arikawa K."/>
            <person name="Arita K."/>
            <person name="Bito T."/>
            <person name="Chiden Y."/>
            <person name="Fujitsuka N."/>
            <person name="Fukunaka R."/>
            <person name="Hamada M."/>
            <person name="Harada C."/>
            <person name="Hayashi A."/>
            <person name="Hijishita S."/>
            <person name="Honda M."/>
            <person name="Hosokawa S."/>
            <person name="Ichikawa Y."/>
            <person name="Idonuma A."/>
            <person name="Iijima M."/>
            <person name="Ikeda M."/>
            <person name="Ikeno M."/>
            <person name="Ito K."/>
            <person name="Ito S."/>
            <person name="Ito T."/>
            <person name="Ito Y."/>
            <person name="Ito Y."/>
            <person name="Iwabuchi A."/>
            <person name="Kamiya K."/>
            <person name="Karasawa W."/>
            <person name="Kurita K."/>
            <person name="Katagiri S."/>
            <person name="Kikuta A."/>
            <person name="Kobayashi H."/>
            <person name="Kobayashi N."/>
            <person name="Machita K."/>
            <person name="Maehara T."/>
            <person name="Masukawa M."/>
            <person name="Mizubayashi T."/>
            <person name="Mukai Y."/>
            <person name="Nagasaki H."/>
            <person name="Nagata Y."/>
            <person name="Naito S."/>
            <person name="Nakashima M."/>
            <person name="Nakama Y."/>
            <person name="Nakamichi Y."/>
            <person name="Nakamura M."/>
            <person name="Meguro A."/>
            <person name="Negishi M."/>
            <person name="Ohta I."/>
            <person name="Ohta T."/>
            <person name="Okamoto M."/>
            <person name="Ono N."/>
            <person name="Saji S."/>
            <person name="Sakaguchi M."/>
            <person name="Sakai K."/>
            <person name="Shibata M."/>
            <person name="Shimokawa T."/>
            <person name="Song J."/>
            <person name="Takazaki Y."/>
            <person name="Terasawa K."/>
            <person name="Tsugane M."/>
            <person name="Tsuji K."/>
            <person name="Ueda S."/>
            <person name="Waki K."/>
            <person name="Yamagata H."/>
            <person name="Yamamoto M."/>
            <person name="Yamamoto S."/>
            <person name="Yamane H."/>
            <person name="Yoshiki S."/>
            <person name="Yoshihara R."/>
            <person name="Yukawa K."/>
            <person name="Zhong H."/>
            <person name="Yano M."/>
            <person name="Yuan Q."/>
            <person name="Ouyang S."/>
            <person name="Liu J."/>
            <person name="Jones K.M."/>
            <person name="Gansberger K."/>
            <person name="Moffat K."/>
            <person name="Hill J."/>
            <person name="Bera J."/>
            <person name="Fadrosh D."/>
            <person name="Jin S."/>
            <person name="Johri S."/>
            <person name="Kim M."/>
            <person name="Overton L."/>
            <person name="Reardon M."/>
            <person name="Tsitrin T."/>
            <person name="Vuong H."/>
            <person name="Weaver B."/>
            <person name="Ciecko A."/>
            <person name="Tallon L."/>
            <person name="Jackson J."/>
            <person name="Pai G."/>
            <person name="Aken S.V."/>
            <person name="Utterback T."/>
            <person name="Reidmuller S."/>
            <person name="Feldblyum T."/>
            <person name="Hsiao J."/>
            <person name="Zismann V."/>
            <person name="Iobst S."/>
            <person name="de Vazeille A.R."/>
            <person name="Buell C.R."/>
            <person name="Ying K."/>
            <person name="Li Y."/>
            <person name="Lu T."/>
            <person name="Huang Y."/>
            <person name="Zhao Q."/>
            <person name="Feng Q."/>
            <person name="Zhang L."/>
            <person name="Zhu J."/>
            <person name="Weng Q."/>
            <person name="Mu J."/>
            <person name="Lu Y."/>
            <person name="Fan D."/>
            <person name="Liu Y."/>
            <person name="Guan J."/>
            <person name="Zhang Y."/>
            <person name="Yu S."/>
            <person name="Liu X."/>
            <person name="Zhang Y."/>
            <person name="Hong G."/>
            <person name="Han B."/>
            <person name="Choisne N."/>
            <person name="Demange N."/>
            <person name="Orjeda G."/>
            <person name="Samain S."/>
            <person name="Cattolico L."/>
            <person name="Pelletier E."/>
            <person name="Couloux A."/>
            <person name="Segurens B."/>
            <person name="Wincker P."/>
            <person name="D'Hont A."/>
            <person name="Scarpelli C."/>
            <person name="Weissenbach J."/>
            <person name="Salanoubat M."/>
            <person name="Quetier F."/>
            <person name="Yu Y."/>
            <person name="Kim H.R."/>
            <person name="Rambo T."/>
            <person name="Currie J."/>
            <person name="Collura K."/>
            <person name="Luo M."/>
            <person name="Yang T."/>
            <person name="Ammiraju J.S.S."/>
            <person name="Engler F."/>
            <person name="Soderlund C."/>
            <person name="Wing R.A."/>
            <person name="Palmer L.E."/>
            <person name="de la Bastide M."/>
            <person name="Spiegel L."/>
            <person name="Nascimento L."/>
            <person name="Zutavern T."/>
            <person name="O'Shaughnessy A."/>
            <person name="Dike S."/>
            <person name="Dedhia N."/>
            <person name="Preston R."/>
            <person name="Balija V."/>
            <person name="McCombie W.R."/>
            <person name="Chow T."/>
            <person name="Chen H."/>
            <person name="Chung M."/>
            <person name="Chen C."/>
            <person name="Shaw J."/>
            <person name="Wu H."/>
            <person name="Hsiao K."/>
            <person name="Chao Y."/>
            <person name="Chu M."/>
            <person name="Cheng C."/>
            <person name="Hour A."/>
            <person name="Lee P."/>
            <person name="Lin S."/>
            <person name="Lin Y."/>
            <person name="Liou J."/>
            <person name="Liu S."/>
            <person name="Hsing Y."/>
            <person name="Raghuvanshi S."/>
            <person name="Mohanty A."/>
            <person name="Bharti A.K."/>
            <person name="Gaur A."/>
            <person name="Gupta V."/>
            <person name="Kumar D."/>
            <person name="Ravi V."/>
            <person name="Vij S."/>
            <person name="Kapur A."/>
            <person name="Khurana P."/>
            <person name="Khurana P."/>
            <person name="Khurana J.P."/>
            <person name="Tyagi A.K."/>
            <person name="Gaikwad K."/>
            <person name="Singh A."/>
            <person name="Dalal V."/>
            <person name="Srivastava S."/>
            <person name="Dixit A."/>
            <person name="Pal A.K."/>
            <person name="Ghazi I.A."/>
            <person name="Yadav M."/>
            <person name="Pandit A."/>
            <person name="Bhargava A."/>
            <person name="Sureshbabu K."/>
            <person name="Batra K."/>
            <person name="Sharma T.R."/>
            <person name="Mohapatra T."/>
            <person name="Singh N.K."/>
            <person name="Messing J."/>
            <person name="Nelson A.B."/>
            <person name="Fuks G."/>
            <person name="Kavchok S."/>
            <person name="Keizer G."/>
            <person name="Linton E."/>
            <person name="Llaca V."/>
            <person name="Song R."/>
            <person name="Tanyolac B."/>
            <person name="Young S."/>
            <person name="Ho-Il K."/>
            <person name="Hahn J.H."/>
            <person name="Sangsakoo G."/>
            <person name="Vanavichit A."/>
            <person name="de Mattos Luiz.A.T."/>
            <person name="Zimmer P.D."/>
            <person name="Malone G."/>
            <person name="Dellagostin O."/>
            <person name="de Oliveira A.C."/>
            <person name="Bevan M."/>
            <person name="Bancroft I."/>
            <person name="Minx P."/>
            <person name="Cordum H."/>
            <person name="Wilson R."/>
            <person name="Cheng Z."/>
            <person name="Jin W."/>
            <person name="Jiang J."/>
            <person name="Leong S.A."/>
            <person name="Iwama H."/>
            <person name="Gojobori T."/>
            <person name="Itoh T."/>
            <person name="Niimura Y."/>
            <person name="Fujii Y."/>
            <person name="Habara T."/>
            <person name="Sakai H."/>
            <person name="Sato Y."/>
            <person name="Wilson G."/>
            <person name="Kumar K."/>
            <person name="McCouch S."/>
            <person name="Juretic N."/>
            <person name="Hoen D."/>
            <person name="Wright S."/>
            <person name="Bruskiewich R."/>
            <person name="Bureau T."/>
            <person name="Miyao A."/>
            <person name="Hirochika H."/>
            <person name="Nishikawa T."/>
            <person name="Kadowaki K."/>
            <person name="Sugiura M."/>
            <person name="Burr B."/>
            <person name="Sasaki T."/>
        </authorList>
    </citation>
    <scope>NUCLEOTIDE SEQUENCE [LARGE SCALE GENOMIC DNA]</scope>
    <source>
        <strain evidence="2">cv. Nipponbare</strain>
    </source>
</reference>
<reference evidence="1 2" key="2">
    <citation type="journal article" date="2013" name="Plant Cell Physiol.">
        <title>Rice Annotation Project Database (RAP-DB): an integrative and interactive database for rice genomics.</title>
        <authorList>
            <person name="Sakai H."/>
            <person name="Lee S.S."/>
            <person name="Tanaka T."/>
            <person name="Numa H."/>
            <person name="Kim J."/>
            <person name="Kawahara Y."/>
            <person name="Wakimoto H."/>
            <person name="Yang C.C."/>
            <person name="Iwamoto M."/>
            <person name="Abe T."/>
            <person name="Yamada Y."/>
            <person name="Muto A."/>
            <person name="Inokuchi H."/>
            <person name="Ikemura T."/>
            <person name="Matsumoto T."/>
            <person name="Sasaki T."/>
            <person name="Itoh T."/>
        </authorList>
    </citation>
    <scope>NUCLEOTIDE SEQUENCE [LARGE SCALE GENOMIC DNA]</scope>
    <source>
        <strain evidence="2">cv. Nipponbare</strain>
    </source>
</reference>
<evidence type="ECO:0000313" key="1">
    <source>
        <dbReference type="EMBL" id="BAT05323.1"/>
    </source>
</evidence>
<dbReference type="PaxDb" id="39947-A0A0P0XFH8"/>
<gene>
    <name evidence="1" type="ordered locus">Os08g0398450</name>
    <name evidence="1" type="ORF">OSNPB_080398450</name>
</gene>
<dbReference type="AlphaFoldDB" id="A0A0P0XFH8"/>
<organism evidence="1 2">
    <name type="scientific">Oryza sativa subsp. japonica</name>
    <name type="common">Rice</name>
    <dbReference type="NCBI Taxonomy" id="39947"/>
    <lineage>
        <taxon>Eukaryota</taxon>
        <taxon>Viridiplantae</taxon>
        <taxon>Streptophyta</taxon>
        <taxon>Embryophyta</taxon>
        <taxon>Tracheophyta</taxon>
        <taxon>Spermatophyta</taxon>
        <taxon>Magnoliopsida</taxon>
        <taxon>Liliopsida</taxon>
        <taxon>Poales</taxon>
        <taxon>Poaceae</taxon>
        <taxon>BOP clade</taxon>
        <taxon>Oryzoideae</taxon>
        <taxon>Oryzeae</taxon>
        <taxon>Oryzinae</taxon>
        <taxon>Oryza</taxon>
        <taxon>Oryza sativa</taxon>
    </lineage>
</organism>
<reference evidence="1 2" key="3">
    <citation type="journal article" date="2013" name="Rice">
        <title>Improvement of the Oryza sativa Nipponbare reference genome using next generation sequence and optical map data.</title>
        <authorList>
            <person name="Kawahara Y."/>
            <person name="de la Bastide M."/>
            <person name="Hamilton J.P."/>
            <person name="Kanamori H."/>
            <person name="McCombie W.R."/>
            <person name="Ouyang S."/>
            <person name="Schwartz D.C."/>
            <person name="Tanaka T."/>
            <person name="Wu J."/>
            <person name="Zhou S."/>
            <person name="Childs K.L."/>
            <person name="Davidson R.M."/>
            <person name="Lin H."/>
            <person name="Quesada-Ocampo L."/>
            <person name="Vaillancourt B."/>
            <person name="Sakai H."/>
            <person name="Lee S.S."/>
            <person name="Kim J."/>
            <person name="Numa H."/>
            <person name="Itoh T."/>
            <person name="Buell C.R."/>
            <person name="Matsumoto T."/>
        </authorList>
    </citation>
    <scope>NUCLEOTIDE SEQUENCE [LARGE SCALE GENOMIC DNA]</scope>
    <source>
        <strain evidence="2">cv. Nipponbare</strain>
    </source>
</reference>
<dbReference type="InParanoid" id="A0A0P0XFH8"/>
<proteinExistence type="predicted"/>
<name>A0A0P0XFH8_ORYSJ</name>
<dbReference type="Proteomes" id="UP000059680">
    <property type="component" value="Chromosome 8"/>
</dbReference>
<dbReference type="Gramene" id="Os08t0398450-00">
    <property type="protein sequence ID" value="Os08t0398450-00"/>
    <property type="gene ID" value="Os08g0398450"/>
</dbReference>
<protein>
    <submittedName>
        <fullName evidence="1">Os08g0398450 protein</fullName>
    </submittedName>
</protein>